<dbReference type="AlphaFoldDB" id="A0A9D1RZA3"/>
<dbReference type="EMBL" id="DXFZ01000074">
    <property type="protein sequence ID" value="HIW96038.1"/>
    <property type="molecule type" value="Genomic_DNA"/>
</dbReference>
<comment type="caution">
    <text evidence="2">The sequence shown here is derived from an EMBL/GenBank/DDBJ whole genome shotgun (WGS) entry which is preliminary data.</text>
</comment>
<reference evidence="2" key="2">
    <citation type="submission" date="2021-04" db="EMBL/GenBank/DDBJ databases">
        <authorList>
            <person name="Gilroy R."/>
        </authorList>
    </citation>
    <scope>NUCLEOTIDE SEQUENCE</scope>
    <source>
        <strain evidence="2">4376</strain>
    </source>
</reference>
<feature type="domain" description="DUF3887" evidence="1">
    <location>
        <begin position="14"/>
        <end position="118"/>
    </location>
</feature>
<protein>
    <submittedName>
        <fullName evidence="2">DUF3887 domain-containing protein</fullName>
    </submittedName>
</protein>
<evidence type="ECO:0000313" key="2">
    <source>
        <dbReference type="EMBL" id="HIW96038.1"/>
    </source>
</evidence>
<evidence type="ECO:0000313" key="3">
    <source>
        <dbReference type="Proteomes" id="UP000824189"/>
    </source>
</evidence>
<accession>A0A9D1RZA3</accession>
<organism evidence="2 3">
    <name type="scientific">Candidatus Corynebacterium gallistercoris</name>
    <dbReference type="NCBI Taxonomy" id="2838530"/>
    <lineage>
        <taxon>Bacteria</taxon>
        <taxon>Bacillati</taxon>
        <taxon>Actinomycetota</taxon>
        <taxon>Actinomycetes</taxon>
        <taxon>Mycobacteriales</taxon>
        <taxon>Corynebacteriaceae</taxon>
        <taxon>Corynebacterium</taxon>
    </lineage>
</organism>
<evidence type="ECO:0000259" key="1">
    <source>
        <dbReference type="Pfam" id="PF13026"/>
    </source>
</evidence>
<reference evidence="2" key="1">
    <citation type="journal article" date="2021" name="PeerJ">
        <title>Extensive microbial diversity within the chicken gut microbiome revealed by metagenomics and culture.</title>
        <authorList>
            <person name="Gilroy R."/>
            <person name="Ravi A."/>
            <person name="Getino M."/>
            <person name="Pursley I."/>
            <person name="Horton D.L."/>
            <person name="Alikhan N.F."/>
            <person name="Baker D."/>
            <person name="Gharbi K."/>
            <person name="Hall N."/>
            <person name="Watson M."/>
            <person name="Adriaenssens E.M."/>
            <person name="Foster-Nyarko E."/>
            <person name="Jarju S."/>
            <person name="Secka A."/>
            <person name="Antonio M."/>
            <person name="Oren A."/>
            <person name="Chaudhuri R.R."/>
            <person name="La Ragione R."/>
            <person name="Hildebrand F."/>
            <person name="Pallen M.J."/>
        </authorList>
    </citation>
    <scope>NUCLEOTIDE SEQUENCE</scope>
    <source>
        <strain evidence="2">4376</strain>
    </source>
</reference>
<dbReference type="Pfam" id="PF13026">
    <property type="entry name" value="DUF3887"/>
    <property type="match status" value="1"/>
</dbReference>
<dbReference type="Proteomes" id="UP000824189">
    <property type="component" value="Unassembled WGS sequence"/>
</dbReference>
<proteinExistence type="predicted"/>
<gene>
    <name evidence="2" type="ORF">H9867_06105</name>
</gene>
<feature type="non-terminal residue" evidence="2">
    <location>
        <position position="1"/>
    </location>
</feature>
<sequence>VLEPRDVSHLPSLAEKFFHHVAAGEQELVTHMIHPSARGELTWEVISSTWDQCLENWGALESFAGHYITHPHGTEYDSYGSPANEKMLGVAVAGLTLRQEAGETLGRVAFDRDDEIVGVLFLDPHSEPEQWSF</sequence>
<name>A0A9D1RZA3_9CORY</name>
<dbReference type="InterPro" id="IPR024981">
    <property type="entry name" value="DUF3887"/>
</dbReference>